<feature type="non-terminal residue" evidence="9">
    <location>
        <position position="1"/>
    </location>
</feature>
<dbReference type="PRINTS" id="PR00007">
    <property type="entry name" value="COMPLEMNTC1Q"/>
</dbReference>
<dbReference type="Gene3D" id="2.60.120.40">
    <property type="match status" value="1"/>
</dbReference>
<proteinExistence type="predicted"/>
<keyword evidence="2" id="KW-0964">Secreted</keyword>
<evidence type="ECO:0000256" key="4">
    <source>
        <dbReference type="ARBA" id="ARBA00022737"/>
    </source>
</evidence>
<sequence length="429" mass="47246">MIGDKCDDSFWPLWSVWSSWGQCDVTCGNGTMSRVRTCGIPAPAHDGNNCVGDKDETVPCVLNPCPVGWTSWSGWTSCSVTCGTGLQKRSRSCQNPTASNINESCTGNALEFNTCTNTKCEYFADSVLIPVLKELHIPEQLYIHLPSENTHEYGYRCGLNCTFPNGVFIRIYSRDQRNCEDATTNCDLFDICQRDVEKAKELCRKYCNLCDVIDGAWAVWSSWGQCDVTCGSGTRSRVRPCDNPAPAHGGDVCQGEKEQTIACVVAPCTVGWTQWSEWSSCSVRCGTGLQKRSRSCQNPTASHINDSCTGDPLEFNTCTNKTCSSAFTATGYAPYGNDSIRFPYVILNDGNDYNSSTGVFTCRVPGLYLVTATLSKDLGTTVDWVACYIQQNGANKLYLYHDMRGDDVDGYATSTTGTFRLRVNDQIRI</sequence>
<dbReference type="InterPro" id="IPR000884">
    <property type="entry name" value="TSP1_rpt"/>
</dbReference>
<name>A0ABY7EHB1_MYAAR</name>
<evidence type="ECO:0000256" key="5">
    <source>
        <dbReference type="ARBA" id="ARBA00023157"/>
    </source>
</evidence>
<accession>A0ABY7EHB1</accession>
<evidence type="ECO:0000256" key="2">
    <source>
        <dbReference type="ARBA" id="ARBA00022525"/>
    </source>
</evidence>
<dbReference type="PANTHER" id="PTHR22906:SF43">
    <property type="entry name" value="PROPERDIN"/>
    <property type="match status" value="1"/>
</dbReference>
<dbReference type="PROSITE" id="PS51670">
    <property type="entry name" value="SHKT"/>
    <property type="match status" value="1"/>
</dbReference>
<evidence type="ECO:0000256" key="6">
    <source>
        <dbReference type="PROSITE-ProRule" id="PRU01005"/>
    </source>
</evidence>
<dbReference type="PROSITE" id="PS50092">
    <property type="entry name" value="TSP1"/>
    <property type="match status" value="4"/>
</dbReference>
<dbReference type="InterPro" id="IPR052065">
    <property type="entry name" value="Compl_asym_regulator"/>
</dbReference>
<keyword evidence="4" id="KW-0677">Repeat</keyword>
<dbReference type="EMBL" id="CP111017">
    <property type="protein sequence ID" value="WAR08191.1"/>
    <property type="molecule type" value="Genomic_DNA"/>
</dbReference>
<evidence type="ECO:0000259" key="8">
    <source>
        <dbReference type="PROSITE" id="PS51670"/>
    </source>
</evidence>
<comment type="subcellular location">
    <subcellularLocation>
        <location evidence="1">Secreted</location>
    </subcellularLocation>
</comment>
<keyword evidence="5" id="KW-1015">Disulfide bond</keyword>
<keyword evidence="10" id="KW-1185">Reference proteome</keyword>
<dbReference type="InterPro" id="IPR036383">
    <property type="entry name" value="TSP1_rpt_sf"/>
</dbReference>
<gene>
    <name evidence="9" type="ORF">MAR_018149</name>
</gene>
<dbReference type="InterPro" id="IPR008983">
    <property type="entry name" value="Tumour_necrosis_fac-like_dom"/>
</dbReference>
<evidence type="ECO:0000259" key="7">
    <source>
        <dbReference type="PROSITE" id="PS50871"/>
    </source>
</evidence>
<feature type="domain" description="C1q" evidence="7">
    <location>
        <begin position="317"/>
        <end position="429"/>
    </location>
</feature>
<reference evidence="9" key="1">
    <citation type="submission" date="2022-11" db="EMBL/GenBank/DDBJ databases">
        <title>Centuries of genome instability and evolution in soft-shell clam transmissible cancer (bioRxiv).</title>
        <authorList>
            <person name="Hart S.F.M."/>
            <person name="Yonemitsu M.A."/>
            <person name="Giersch R.M."/>
            <person name="Beal B.F."/>
            <person name="Arriagada G."/>
            <person name="Davis B.W."/>
            <person name="Ostrander E.A."/>
            <person name="Goff S.P."/>
            <person name="Metzger M.J."/>
        </authorList>
    </citation>
    <scope>NUCLEOTIDE SEQUENCE</scope>
    <source>
        <strain evidence="9">MELC-2E11</strain>
        <tissue evidence="9">Siphon/mantle</tissue>
    </source>
</reference>
<evidence type="ECO:0000256" key="3">
    <source>
        <dbReference type="ARBA" id="ARBA00022729"/>
    </source>
</evidence>
<feature type="domain" description="ShKT" evidence="8">
    <location>
        <begin position="179"/>
        <end position="210"/>
    </location>
</feature>
<dbReference type="PRINTS" id="PR01705">
    <property type="entry name" value="TSP1REPEAT"/>
</dbReference>
<keyword evidence="3" id="KW-0732">Signal</keyword>
<comment type="caution">
    <text evidence="6">Lacks conserved residue(s) required for the propagation of feature annotation.</text>
</comment>
<dbReference type="InterPro" id="IPR003582">
    <property type="entry name" value="ShKT_dom"/>
</dbReference>
<dbReference type="SUPFAM" id="SSF82895">
    <property type="entry name" value="TSP-1 type 1 repeat"/>
    <property type="match status" value="4"/>
</dbReference>
<dbReference type="PROSITE" id="PS50871">
    <property type="entry name" value="C1Q"/>
    <property type="match status" value="1"/>
</dbReference>
<dbReference type="Gene3D" id="2.20.100.10">
    <property type="entry name" value="Thrombospondin type-1 (TSP1) repeat"/>
    <property type="match status" value="4"/>
</dbReference>
<dbReference type="Pfam" id="PF00386">
    <property type="entry name" value="C1q"/>
    <property type="match status" value="1"/>
</dbReference>
<dbReference type="SUPFAM" id="SSF49842">
    <property type="entry name" value="TNF-like"/>
    <property type="match status" value="1"/>
</dbReference>
<dbReference type="Proteomes" id="UP001164746">
    <property type="component" value="Chromosome 6"/>
</dbReference>
<dbReference type="InterPro" id="IPR001073">
    <property type="entry name" value="C1q_dom"/>
</dbReference>
<dbReference type="SMART" id="SM00209">
    <property type="entry name" value="TSP1"/>
    <property type="match status" value="4"/>
</dbReference>
<dbReference type="PANTHER" id="PTHR22906">
    <property type="entry name" value="PROPERDIN"/>
    <property type="match status" value="1"/>
</dbReference>
<protein>
    <submittedName>
        <fullName evidence="9">SEM5B-like protein</fullName>
    </submittedName>
</protein>
<evidence type="ECO:0000256" key="1">
    <source>
        <dbReference type="ARBA" id="ARBA00004613"/>
    </source>
</evidence>
<evidence type="ECO:0000313" key="10">
    <source>
        <dbReference type="Proteomes" id="UP001164746"/>
    </source>
</evidence>
<organism evidence="9 10">
    <name type="scientific">Mya arenaria</name>
    <name type="common">Soft-shell clam</name>
    <dbReference type="NCBI Taxonomy" id="6604"/>
    <lineage>
        <taxon>Eukaryota</taxon>
        <taxon>Metazoa</taxon>
        <taxon>Spiralia</taxon>
        <taxon>Lophotrochozoa</taxon>
        <taxon>Mollusca</taxon>
        <taxon>Bivalvia</taxon>
        <taxon>Autobranchia</taxon>
        <taxon>Heteroconchia</taxon>
        <taxon>Euheterodonta</taxon>
        <taxon>Imparidentia</taxon>
        <taxon>Neoheterodontei</taxon>
        <taxon>Myida</taxon>
        <taxon>Myoidea</taxon>
        <taxon>Myidae</taxon>
        <taxon>Mya</taxon>
    </lineage>
</organism>
<evidence type="ECO:0000313" key="9">
    <source>
        <dbReference type="EMBL" id="WAR08191.1"/>
    </source>
</evidence>
<dbReference type="Pfam" id="PF00090">
    <property type="entry name" value="TSP_1"/>
    <property type="match status" value="4"/>
</dbReference>